<evidence type="ECO:0000313" key="1">
    <source>
        <dbReference type="EMBL" id="EFA00990.1"/>
    </source>
</evidence>
<dbReference type="EMBL" id="KQ971330">
    <property type="protein sequence ID" value="EFA00990.1"/>
    <property type="molecule type" value="Genomic_DNA"/>
</dbReference>
<reference evidence="1 2" key="2">
    <citation type="journal article" date="2010" name="Nucleic Acids Res.">
        <title>BeetleBase in 2010: revisions to provide comprehensive genomic information for Tribolium castaneum.</title>
        <authorList>
            <person name="Kim H.S."/>
            <person name="Murphy T."/>
            <person name="Xia J."/>
            <person name="Caragea D."/>
            <person name="Park Y."/>
            <person name="Beeman R.W."/>
            <person name="Lorenzen M.D."/>
            <person name="Butcher S."/>
            <person name="Manak J.R."/>
            <person name="Brown S.J."/>
        </authorList>
    </citation>
    <scope>GENOME REANNOTATION</scope>
    <source>
        <strain evidence="1 2">Georgia GA2</strain>
    </source>
</reference>
<dbReference type="InParanoid" id="D6WH96"/>
<gene>
    <name evidence="1" type="primary">GLEAN_03903</name>
    <name evidence="1" type="ORF">TcasGA2_TC003903</name>
</gene>
<dbReference type="HOGENOM" id="CLU_1857866_0_0_1"/>
<name>D6WH96_TRICA</name>
<keyword evidence="2" id="KW-1185">Reference proteome</keyword>
<organism evidence="1 2">
    <name type="scientific">Tribolium castaneum</name>
    <name type="common">Red flour beetle</name>
    <dbReference type="NCBI Taxonomy" id="7070"/>
    <lineage>
        <taxon>Eukaryota</taxon>
        <taxon>Metazoa</taxon>
        <taxon>Ecdysozoa</taxon>
        <taxon>Arthropoda</taxon>
        <taxon>Hexapoda</taxon>
        <taxon>Insecta</taxon>
        <taxon>Pterygota</taxon>
        <taxon>Neoptera</taxon>
        <taxon>Endopterygota</taxon>
        <taxon>Coleoptera</taxon>
        <taxon>Polyphaga</taxon>
        <taxon>Cucujiformia</taxon>
        <taxon>Tenebrionidae</taxon>
        <taxon>Tenebrionidae incertae sedis</taxon>
        <taxon>Tribolium</taxon>
    </lineage>
</organism>
<evidence type="ECO:0000313" key="2">
    <source>
        <dbReference type="Proteomes" id="UP000007266"/>
    </source>
</evidence>
<protein>
    <submittedName>
        <fullName evidence="1">Uncharacterized protein</fullName>
    </submittedName>
</protein>
<accession>D6WH96</accession>
<dbReference type="Proteomes" id="UP000007266">
    <property type="component" value="Linkage group 3"/>
</dbReference>
<proteinExistence type="predicted"/>
<dbReference type="AlphaFoldDB" id="D6WH96"/>
<reference evidence="1 2" key="1">
    <citation type="journal article" date="2008" name="Nature">
        <title>The genome of the model beetle and pest Tribolium castaneum.</title>
        <authorList>
            <consortium name="Tribolium Genome Sequencing Consortium"/>
            <person name="Richards S."/>
            <person name="Gibbs R.A."/>
            <person name="Weinstock G.M."/>
            <person name="Brown S.J."/>
            <person name="Denell R."/>
            <person name="Beeman R.W."/>
            <person name="Gibbs R."/>
            <person name="Beeman R.W."/>
            <person name="Brown S.J."/>
            <person name="Bucher G."/>
            <person name="Friedrich M."/>
            <person name="Grimmelikhuijzen C.J."/>
            <person name="Klingler M."/>
            <person name="Lorenzen M."/>
            <person name="Richards S."/>
            <person name="Roth S."/>
            <person name="Schroder R."/>
            <person name="Tautz D."/>
            <person name="Zdobnov E.M."/>
            <person name="Muzny D."/>
            <person name="Gibbs R.A."/>
            <person name="Weinstock G.M."/>
            <person name="Attaway T."/>
            <person name="Bell S."/>
            <person name="Buhay C.J."/>
            <person name="Chandrabose M.N."/>
            <person name="Chavez D."/>
            <person name="Clerk-Blankenburg K.P."/>
            <person name="Cree A."/>
            <person name="Dao M."/>
            <person name="Davis C."/>
            <person name="Chacko J."/>
            <person name="Dinh H."/>
            <person name="Dugan-Rocha S."/>
            <person name="Fowler G."/>
            <person name="Garner T.T."/>
            <person name="Garnes J."/>
            <person name="Gnirke A."/>
            <person name="Hawes A."/>
            <person name="Hernandez J."/>
            <person name="Hines S."/>
            <person name="Holder M."/>
            <person name="Hume J."/>
            <person name="Jhangiani S.N."/>
            <person name="Joshi V."/>
            <person name="Khan Z.M."/>
            <person name="Jackson L."/>
            <person name="Kovar C."/>
            <person name="Kowis A."/>
            <person name="Lee S."/>
            <person name="Lewis L.R."/>
            <person name="Margolis J."/>
            <person name="Morgan M."/>
            <person name="Nazareth L.V."/>
            <person name="Nguyen N."/>
            <person name="Okwuonu G."/>
            <person name="Parker D."/>
            <person name="Richards S."/>
            <person name="Ruiz S.J."/>
            <person name="Santibanez J."/>
            <person name="Savard J."/>
            <person name="Scherer S.E."/>
            <person name="Schneider B."/>
            <person name="Sodergren E."/>
            <person name="Tautz D."/>
            <person name="Vattahil S."/>
            <person name="Villasana D."/>
            <person name="White C.S."/>
            <person name="Wright R."/>
            <person name="Park Y."/>
            <person name="Beeman R.W."/>
            <person name="Lord J."/>
            <person name="Oppert B."/>
            <person name="Lorenzen M."/>
            <person name="Brown S."/>
            <person name="Wang L."/>
            <person name="Savard J."/>
            <person name="Tautz D."/>
            <person name="Richards S."/>
            <person name="Weinstock G."/>
            <person name="Gibbs R.A."/>
            <person name="Liu Y."/>
            <person name="Worley K."/>
            <person name="Weinstock G."/>
            <person name="Elsik C.G."/>
            <person name="Reese J.T."/>
            <person name="Elhaik E."/>
            <person name="Landan G."/>
            <person name="Graur D."/>
            <person name="Arensburger P."/>
            <person name="Atkinson P."/>
            <person name="Beeman R.W."/>
            <person name="Beidler J."/>
            <person name="Brown S.J."/>
            <person name="Demuth J.P."/>
            <person name="Drury D.W."/>
            <person name="Du Y.Z."/>
            <person name="Fujiwara H."/>
            <person name="Lorenzen M."/>
            <person name="Maselli V."/>
            <person name="Osanai M."/>
            <person name="Park Y."/>
            <person name="Robertson H.M."/>
            <person name="Tu Z."/>
            <person name="Wang J.J."/>
            <person name="Wang S."/>
            <person name="Richards S."/>
            <person name="Song H."/>
            <person name="Zhang L."/>
            <person name="Sodergren E."/>
            <person name="Werner D."/>
            <person name="Stanke M."/>
            <person name="Morgenstern B."/>
            <person name="Solovyev V."/>
            <person name="Kosarev P."/>
            <person name="Brown G."/>
            <person name="Chen H.C."/>
            <person name="Ermolaeva O."/>
            <person name="Hlavina W."/>
            <person name="Kapustin Y."/>
            <person name="Kiryutin B."/>
            <person name="Kitts P."/>
            <person name="Maglott D."/>
            <person name="Pruitt K."/>
            <person name="Sapojnikov V."/>
            <person name="Souvorov A."/>
            <person name="Mackey A.J."/>
            <person name="Waterhouse R.M."/>
            <person name="Wyder S."/>
            <person name="Zdobnov E.M."/>
            <person name="Zdobnov E.M."/>
            <person name="Wyder S."/>
            <person name="Kriventseva E.V."/>
            <person name="Kadowaki T."/>
            <person name="Bork P."/>
            <person name="Aranda M."/>
            <person name="Bao R."/>
            <person name="Beermann A."/>
            <person name="Berns N."/>
            <person name="Bolognesi R."/>
            <person name="Bonneton F."/>
            <person name="Bopp D."/>
            <person name="Brown S.J."/>
            <person name="Bucher G."/>
            <person name="Butts T."/>
            <person name="Chaumot A."/>
            <person name="Denell R.E."/>
            <person name="Ferrier D.E."/>
            <person name="Friedrich M."/>
            <person name="Gordon C.M."/>
            <person name="Jindra M."/>
            <person name="Klingler M."/>
            <person name="Lan Q."/>
            <person name="Lattorff H.M."/>
            <person name="Laudet V."/>
            <person name="von Levetsow C."/>
            <person name="Liu Z."/>
            <person name="Lutz R."/>
            <person name="Lynch J.A."/>
            <person name="da Fonseca R.N."/>
            <person name="Posnien N."/>
            <person name="Reuter R."/>
            <person name="Roth S."/>
            <person name="Savard J."/>
            <person name="Schinko J.B."/>
            <person name="Schmitt C."/>
            <person name="Schoppmeier M."/>
            <person name="Schroder R."/>
            <person name="Shippy T.D."/>
            <person name="Simonnet F."/>
            <person name="Marques-Souza H."/>
            <person name="Tautz D."/>
            <person name="Tomoyasu Y."/>
            <person name="Trauner J."/>
            <person name="Van der Zee M."/>
            <person name="Vervoort M."/>
            <person name="Wittkopp N."/>
            <person name="Wimmer E.A."/>
            <person name="Yang X."/>
            <person name="Jones A.K."/>
            <person name="Sattelle D.B."/>
            <person name="Ebert P.R."/>
            <person name="Nelson D."/>
            <person name="Scott J.G."/>
            <person name="Beeman R.W."/>
            <person name="Muthukrishnan S."/>
            <person name="Kramer K.J."/>
            <person name="Arakane Y."/>
            <person name="Beeman R.W."/>
            <person name="Zhu Q."/>
            <person name="Hogenkamp D."/>
            <person name="Dixit R."/>
            <person name="Oppert B."/>
            <person name="Jiang H."/>
            <person name="Zou Z."/>
            <person name="Marshall J."/>
            <person name="Elpidina E."/>
            <person name="Vinokurov K."/>
            <person name="Oppert C."/>
            <person name="Zou Z."/>
            <person name="Evans J."/>
            <person name="Lu Z."/>
            <person name="Zhao P."/>
            <person name="Sumathipala N."/>
            <person name="Altincicek B."/>
            <person name="Vilcinskas A."/>
            <person name="Williams M."/>
            <person name="Hultmark D."/>
            <person name="Hetru C."/>
            <person name="Jiang H."/>
            <person name="Grimmelikhuijzen C.J."/>
            <person name="Hauser F."/>
            <person name="Cazzamali G."/>
            <person name="Williamson M."/>
            <person name="Park Y."/>
            <person name="Li B."/>
            <person name="Tanaka Y."/>
            <person name="Predel R."/>
            <person name="Neupert S."/>
            <person name="Schachtner J."/>
            <person name="Verleyen P."/>
            <person name="Raible F."/>
            <person name="Bork P."/>
            <person name="Friedrich M."/>
            <person name="Walden K.K."/>
            <person name="Robertson H.M."/>
            <person name="Angeli S."/>
            <person name="Foret S."/>
            <person name="Bucher G."/>
            <person name="Schuetz S."/>
            <person name="Maleszka R."/>
            <person name="Wimmer E.A."/>
            <person name="Beeman R.W."/>
            <person name="Lorenzen M."/>
            <person name="Tomoyasu Y."/>
            <person name="Miller S.C."/>
            <person name="Grossmann D."/>
            <person name="Bucher G."/>
        </authorList>
    </citation>
    <scope>NUCLEOTIDE SEQUENCE [LARGE SCALE GENOMIC DNA]</scope>
    <source>
        <strain evidence="1 2">Georgia GA2</strain>
    </source>
</reference>
<sequence>MIQNRENLLSRNPVRIPRLHWSFPRPKPGIFGQSGPNSGVLVKRVLQMWRKRILNNSRLLHILVLQVVQFGKLGHGKWENQRKRHNEQSHLGGKRLNFLFGKFRDKNKSYLNPEVSLPRVTSNWFVANPLIFWGNDAT</sequence>